<protein>
    <submittedName>
        <fullName evidence="1">Uncharacterized protein</fullName>
    </submittedName>
</protein>
<accession>A0AAW0E5Y1</accession>
<evidence type="ECO:0000313" key="2">
    <source>
        <dbReference type="Proteomes" id="UP001362999"/>
    </source>
</evidence>
<keyword evidence="2" id="KW-1185">Reference proteome</keyword>
<comment type="caution">
    <text evidence="1">The sequence shown here is derived from an EMBL/GenBank/DDBJ whole genome shotgun (WGS) entry which is preliminary data.</text>
</comment>
<sequence length="199" mass="22140">MFGWELSGSLAHTETAVYHHDGPSSNYSPSSVSLLVYLTPFICLWHRVIGPPSPNIPSKCPHCPGRRGWFALVSHFRIRPYGSRHRVMWVLYADRRTAGGRMRSTDLDIEPLRCYDNPRISSAMAVTHAAYNTWREARSPPVRLQDRPVSTAAGVGQGLGRVMRAWAKVWMTGSWYGSRCAVDSGYGSGVEGRGSAQYV</sequence>
<dbReference type="AlphaFoldDB" id="A0AAW0E5Y1"/>
<reference evidence="1 2" key="1">
    <citation type="journal article" date="2024" name="J Genomics">
        <title>Draft genome sequencing and assembly of Favolaschia claudopus CIRM-BRFM 2984 isolated from oak limbs.</title>
        <authorList>
            <person name="Navarro D."/>
            <person name="Drula E."/>
            <person name="Chaduli D."/>
            <person name="Cazenave R."/>
            <person name="Ahrendt S."/>
            <person name="Wang J."/>
            <person name="Lipzen A."/>
            <person name="Daum C."/>
            <person name="Barry K."/>
            <person name="Grigoriev I.V."/>
            <person name="Favel A."/>
            <person name="Rosso M.N."/>
            <person name="Martin F."/>
        </authorList>
    </citation>
    <scope>NUCLEOTIDE SEQUENCE [LARGE SCALE GENOMIC DNA]</scope>
    <source>
        <strain evidence="1 2">CIRM-BRFM 2984</strain>
    </source>
</reference>
<evidence type="ECO:0000313" key="1">
    <source>
        <dbReference type="EMBL" id="KAK7059413.1"/>
    </source>
</evidence>
<proteinExistence type="predicted"/>
<organism evidence="1 2">
    <name type="scientific">Favolaschia claudopus</name>
    <dbReference type="NCBI Taxonomy" id="2862362"/>
    <lineage>
        <taxon>Eukaryota</taxon>
        <taxon>Fungi</taxon>
        <taxon>Dikarya</taxon>
        <taxon>Basidiomycota</taxon>
        <taxon>Agaricomycotina</taxon>
        <taxon>Agaricomycetes</taxon>
        <taxon>Agaricomycetidae</taxon>
        <taxon>Agaricales</taxon>
        <taxon>Marasmiineae</taxon>
        <taxon>Mycenaceae</taxon>
        <taxon>Favolaschia</taxon>
    </lineage>
</organism>
<dbReference type="EMBL" id="JAWWNJ010000003">
    <property type="protein sequence ID" value="KAK7059413.1"/>
    <property type="molecule type" value="Genomic_DNA"/>
</dbReference>
<gene>
    <name evidence="1" type="ORF">R3P38DRAFT_2758853</name>
</gene>
<name>A0AAW0E5Y1_9AGAR</name>
<dbReference type="Proteomes" id="UP001362999">
    <property type="component" value="Unassembled WGS sequence"/>
</dbReference>